<accession>A0A3B0NG07</accession>
<evidence type="ECO:0000313" key="2">
    <source>
        <dbReference type="EMBL" id="SVP93508.1"/>
    </source>
</evidence>
<dbReference type="EMBL" id="UIVT01000003">
    <property type="protein sequence ID" value="SVP93508.1"/>
    <property type="molecule type" value="Genomic_DNA"/>
</dbReference>
<organism evidence="2">
    <name type="scientific">Theileria annulata</name>
    <dbReference type="NCBI Taxonomy" id="5874"/>
    <lineage>
        <taxon>Eukaryota</taxon>
        <taxon>Sar</taxon>
        <taxon>Alveolata</taxon>
        <taxon>Apicomplexa</taxon>
        <taxon>Aconoidasida</taxon>
        <taxon>Piroplasmida</taxon>
        <taxon>Theileriidae</taxon>
        <taxon>Theileria</taxon>
    </lineage>
</organism>
<name>A0A3B0NG07_THEAN</name>
<sequence length="199" mass="23513">MTDESEYGNFVISENLINRELGSDVVSEDEITITNIEKNKIIRIIIRKLLYQSPFPLKYEELKAILKEQLPHKFNPKLLNNLLYEIKHVLSNIFGLYLDDVKFPPNKRELILKQTISFKHHDLKTLTEGVEEEKDLITVLKMVKRKKEVKYTSRGIYPILHFSLEYNYISDYILYAKDLSYINIVYGTEQVIFTDLMSF</sequence>
<dbReference type="EMBL" id="UIVS01000003">
    <property type="protein sequence ID" value="SVP92703.1"/>
    <property type="molecule type" value="Genomic_DNA"/>
</dbReference>
<evidence type="ECO:0000313" key="1">
    <source>
        <dbReference type="EMBL" id="SVP92703.1"/>
    </source>
</evidence>
<dbReference type="AlphaFoldDB" id="A0A3B0NG07"/>
<gene>
    <name evidence="2" type="ORF">TAT_000250100</name>
    <name evidence="1" type="ORF">TAV_000250100</name>
</gene>
<reference evidence="2" key="1">
    <citation type="submission" date="2018-07" db="EMBL/GenBank/DDBJ databases">
        <authorList>
            <person name="Quirk P.G."/>
            <person name="Krulwich T.A."/>
        </authorList>
    </citation>
    <scope>NUCLEOTIDE SEQUENCE</scope>
    <source>
        <strain evidence="2">Anand</strain>
    </source>
</reference>
<dbReference type="VEuPathDB" id="PiroplasmaDB:TA04135"/>
<protein>
    <submittedName>
        <fullName evidence="2">Uncharacterized protein</fullName>
    </submittedName>
</protein>
<proteinExistence type="predicted"/>